<dbReference type="GO" id="GO:0048038">
    <property type="term" value="F:quinone binding"/>
    <property type="evidence" value="ECO:0007669"/>
    <property type="project" value="UniProtKB-KW"/>
</dbReference>
<dbReference type="PANTHER" id="PTHR11058">
    <property type="entry name" value="NADH-UBIQUINONE OXIDOREDUCTASE CHAIN 3"/>
    <property type="match status" value="1"/>
</dbReference>
<dbReference type="AlphaFoldDB" id="A0A8J3BAF3"/>
<dbReference type="InterPro" id="IPR038430">
    <property type="entry name" value="NDAH_ubi_oxred_su3_sf"/>
</dbReference>
<reference evidence="9" key="1">
    <citation type="journal article" date="2014" name="Int. J. Syst. Evol. Microbiol.">
        <title>Complete genome sequence of Corynebacterium casei LMG S-19264T (=DSM 44701T), isolated from a smear-ripened cheese.</title>
        <authorList>
            <consortium name="US DOE Joint Genome Institute (JGI-PGF)"/>
            <person name="Walter F."/>
            <person name="Albersmeier A."/>
            <person name="Kalinowski J."/>
            <person name="Ruckert C."/>
        </authorList>
    </citation>
    <scope>NUCLEOTIDE SEQUENCE</scope>
    <source>
        <strain evidence="9">JCM 3090</strain>
    </source>
</reference>
<dbReference type="InterPro" id="IPR000440">
    <property type="entry name" value="NADH_UbQ/plastoQ_OxRdtase_su3"/>
</dbReference>
<sequence length="124" mass="13534">MTYLGSYATLGLLLAVGALAFPGAFALNRALRPARPAEPPGKRAPYECGLDPAGGDWVHARIRYYVYAYLYVLFAVESVFLFPWAVVFDRPGFGLTAVAEMGAFVAVLALGLAYAWRKGVLRWT</sequence>
<evidence type="ECO:0000256" key="7">
    <source>
        <dbReference type="RuleBase" id="RU003639"/>
    </source>
</evidence>
<keyword evidence="7" id="KW-0520">NAD</keyword>
<feature type="transmembrane region" description="Helical" evidence="8">
    <location>
        <begin position="93"/>
        <end position="116"/>
    </location>
</feature>
<dbReference type="Proteomes" id="UP000649739">
    <property type="component" value="Unassembled WGS sequence"/>
</dbReference>
<dbReference type="GO" id="GO:0005886">
    <property type="term" value="C:plasma membrane"/>
    <property type="evidence" value="ECO:0007669"/>
    <property type="project" value="UniProtKB-SubCell"/>
</dbReference>
<accession>A0A8J3BAF3</accession>
<comment type="similarity">
    <text evidence="2 7">Belongs to the complex I subunit 3 family.</text>
</comment>
<dbReference type="PANTHER" id="PTHR11058:SF9">
    <property type="entry name" value="NADH-UBIQUINONE OXIDOREDUCTASE CHAIN 3"/>
    <property type="match status" value="1"/>
</dbReference>
<name>A0A8J3BAF3_9ACTN</name>
<dbReference type="GO" id="GO:0030964">
    <property type="term" value="C:NADH dehydrogenase complex"/>
    <property type="evidence" value="ECO:0007669"/>
    <property type="project" value="TreeGrafter"/>
</dbReference>
<evidence type="ECO:0000256" key="1">
    <source>
        <dbReference type="ARBA" id="ARBA00004370"/>
    </source>
</evidence>
<keyword evidence="3" id="KW-0813">Transport</keyword>
<evidence type="ECO:0000256" key="6">
    <source>
        <dbReference type="ARBA" id="ARBA00023136"/>
    </source>
</evidence>
<comment type="caution">
    <text evidence="9">The sequence shown here is derived from an EMBL/GenBank/DDBJ whole genome shotgun (WGS) entry which is preliminary data.</text>
</comment>
<feature type="transmembrane region" description="Helical" evidence="8">
    <location>
        <begin position="6"/>
        <end position="27"/>
    </location>
</feature>
<organism evidence="9 10">
    <name type="scientific">Pilimelia anulata</name>
    <dbReference type="NCBI Taxonomy" id="53371"/>
    <lineage>
        <taxon>Bacteria</taxon>
        <taxon>Bacillati</taxon>
        <taxon>Actinomycetota</taxon>
        <taxon>Actinomycetes</taxon>
        <taxon>Micromonosporales</taxon>
        <taxon>Micromonosporaceae</taxon>
        <taxon>Pilimelia</taxon>
    </lineage>
</organism>
<evidence type="ECO:0000256" key="5">
    <source>
        <dbReference type="ARBA" id="ARBA00022989"/>
    </source>
</evidence>
<dbReference type="Pfam" id="PF00507">
    <property type="entry name" value="Oxidored_q4"/>
    <property type="match status" value="1"/>
</dbReference>
<feature type="transmembrane region" description="Helical" evidence="8">
    <location>
        <begin position="66"/>
        <end position="87"/>
    </location>
</feature>
<dbReference type="RefSeq" id="WP_189170000.1">
    <property type="nucleotide sequence ID" value="NZ_BMQB01000004.1"/>
</dbReference>
<keyword evidence="5 8" id="KW-1133">Transmembrane helix</keyword>
<evidence type="ECO:0000313" key="9">
    <source>
        <dbReference type="EMBL" id="GGJ91882.1"/>
    </source>
</evidence>
<proteinExistence type="inferred from homology"/>
<keyword evidence="10" id="KW-1185">Reference proteome</keyword>
<gene>
    <name evidence="9" type="ORF">GCM10010123_22100</name>
</gene>
<keyword evidence="4 7" id="KW-0812">Transmembrane</keyword>
<evidence type="ECO:0000313" key="10">
    <source>
        <dbReference type="Proteomes" id="UP000649739"/>
    </source>
</evidence>
<dbReference type="EMBL" id="BMQB01000004">
    <property type="protein sequence ID" value="GGJ91882.1"/>
    <property type="molecule type" value="Genomic_DNA"/>
</dbReference>
<dbReference type="Gene3D" id="1.20.58.1610">
    <property type="entry name" value="NADH:ubiquinone/plastoquinone oxidoreductase, chain 3"/>
    <property type="match status" value="1"/>
</dbReference>
<comment type="function">
    <text evidence="7">NDH-1 shuttles electrons from NADH, via FMN and iron-sulfur (Fe-S) centers, to quinones in the respiratory chain.</text>
</comment>
<dbReference type="GO" id="GO:0008137">
    <property type="term" value="F:NADH dehydrogenase (ubiquinone) activity"/>
    <property type="evidence" value="ECO:0007669"/>
    <property type="project" value="InterPro"/>
</dbReference>
<evidence type="ECO:0000256" key="3">
    <source>
        <dbReference type="ARBA" id="ARBA00022448"/>
    </source>
</evidence>
<comment type="catalytic activity">
    <reaction evidence="7">
        <text>a quinone + NADH + 5 H(+)(in) = a quinol + NAD(+) + 4 H(+)(out)</text>
        <dbReference type="Rhea" id="RHEA:57888"/>
        <dbReference type="ChEBI" id="CHEBI:15378"/>
        <dbReference type="ChEBI" id="CHEBI:24646"/>
        <dbReference type="ChEBI" id="CHEBI:57540"/>
        <dbReference type="ChEBI" id="CHEBI:57945"/>
        <dbReference type="ChEBI" id="CHEBI:132124"/>
    </reaction>
</comment>
<keyword evidence="6 8" id="KW-0472">Membrane</keyword>
<protein>
    <recommendedName>
        <fullName evidence="7">NADH-quinone oxidoreductase subunit</fullName>
        <ecNumber evidence="7">7.1.1.-</ecNumber>
    </recommendedName>
</protein>
<evidence type="ECO:0000256" key="2">
    <source>
        <dbReference type="ARBA" id="ARBA00008472"/>
    </source>
</evidence>
<reference evidence="9" key="2">
    <citation type="submission" date="2020-09" db="EMBL/GenBank/DDBJ databases">
        <authorList>
            <person name="Sun Q."/>
            <person name="Ohkuma M."/>
        </authorList>
    </citation>
    <scope>NUCLEOTIDE SEQUENCE</scope>
    <source>
        <strain evidence="9">JCM 3090</strain>
    </source>
</reference>
<comment type="subcellular location">
    <subcellularLocation>
        <location evidence="7">Cell membrane</location>
        <topology evidence="7">Multi-pass membrane protein</topology>
    </subcellularLocation>
    <subcellularLocation>
        <location evidence="1">Membrane</location>
    </subcellularLocation>
</comment>
<keyword evidence="7" id="KW-0874">Quinone</keyword>
<dbReference type="EC" id="7.1.1.-" evidence="7"/>
<evidence type="ECO:0000256" key="4">
    <source>
        <dbReference type="ARBA" id="ARBA00022692"/>
    </source>
</evidence>
<evidence type="ECO:0000256" key="8">
    <source>
        <dbReference type="SAM" id="Phobius"/>
    </source>
</evidence>